<dbReference type="PANTHER" id="PTHR11070">
    <property type="entry name" value="UVRD / RECB / PCRA DNA HELICASE FAMILY MEMBER"/>
    <property type="match status" value="1"/>
</dbReference>
<dbReference type="PROSITE" id="PS51198">
    <property type="entry name" value="UVRD_HELICASE_ATP_BIND"/>
    <property type="match status" value="1"/>
</dbReference>
<keyword evidence="8" id="KW-1185">Reference proteome</keyword>
<dbReference type="InterPro" id="IPR014016">
    <property type="entry name" value="UvrD-like_ATP-bd"/>
</dbReference>
<comment type="caution">
    <text evidence="7">The sequence shown here is derived from an EMBL/GenBank/DDBJ whole genome shotgun (WGS) entry which is preliminary data.</text>
</comment>
<feature type="binding site" evidence="5">
    <location>
        <begin position="215"/>
        <end position="222"/>
    </location>
    <ligand>
        <name>ATP</name>
        <dbReference type="ChEBI" id="CHEBI:30616"/>
    </ligand>
</feature>
<reference evidence="7 8" key="1">
    <citation type="submission" date="2020-08" db="EMBL/GenBank/DDBJ databases">
        <title>Sequencing the genomes of 1000 actinobacteria strains.</title>
        <authorList>
            <person name="Klenk H.-P."/>
        </authorList>
    </citation>
    <scope>NUCLEOTIDE SEQUENCE [LARGE SCALE GENOMIC DNA]</scope>
    <source>
        <strain evidence="7 8">DSM 23974</strain>
    </source>
</reference>
<feature type="domain" description="UvrD-like helicase ATP-binding" evidence="6">
    <location>
        <begin position="194"/>
        <end position="604"/>
    </location>
</feature>
<dbReference type="Pfam" id="PF00580">
    <property type="entry name" value="UvrD-helicase"/>
    <property type="match status" value="1"/>
</dbReference>
<dbReference type="GO" id="GO:0005524">
    <property type="term" value="F:ATP binding"/>
    <property type="evidence" value="ECO:0007669"/>
    <property type="project" value="UniProtKB-UniRule"/>
</dbReference>
<proteinExistence type="predicted"/>
<evidence type="ECO:0000259" key="6">
    <source>
        <dbReference type="PROSITE" id="PS51198"/>
    </source>
</evidence>
<dbReference type="InterPro" id="IPR027417">
    <property type="entry name" value="P-loop_NTPase"/>
</dbReference>
<dbReference type="Proteomes" id="UP000540191">
    <property type="component" value="Unassembled WGS sequence"/>
</dbReference>
<dbReference type="PANTHER" id="PTHR11070:SF45">
    <property type="entry name" value="DNA 3'-5' HELICASE"/>
    <property type="match status" value="1"/>
</dbReference>
<dbReference type="SUPFAM" id="SSF52540">
    <property type="entry name" value="P-loop containing nucleoside triphosphate hydrolases"/>
    <property type="match status" value="1"/>
</dbReference>
<dbReference type="EMBL" id="JACHNA010000001">
    <property type="protein sequence ID" value="MBB4735481.1"/>
    <property type="molecule type" value="Genomic_DNA"/>
</dbReference>
<evidence type="ECO:0000256" key="1">
    <source>
        <dbReference type="ARBA" id="ARBA00022741"/>
    </source>
</evidence>
<evidence type="ECO:0000313" key="8">
    <source>
        <dbReference type="Proteomes" id="UP000540191"/>
    </source>
</evidence>
<dbReference type="AlphaFoldDB" id="A0A7W7M3B5"/>
<keyword evidence="3 5" id="KW-0347">Helicase</keyword>
<evidence type="ECO:0000256" key="2">
    <source>
        <dbReference type="ARBA" id="ARBA00022801"/>
    </source>
</evidence>
<gene>
    <name evidence="7" type="ORF">HDA30_000989</name>
</gene>
<dbReference type="GO" id="GO:0016787">
    <property type="term" value="F:hydrolase activity"/>
    <property type="evidence" value="ECO:0007669"/>
    <property type="project" value="UniProtKB-UniRule"/>
</dbReference>
<evidence type="ECO:0000313" key="7">
    <source>
        <dbReference type="EMBL" id="MBB4735481.1"/>
    </source>
</evidence>
<organism evidence="7 8">
    <name type="scientific">Micrococcus cohnii</name>
    <dbReference type="NCBI Taxonomy" id="993416"/>
    <lineage>
        <taxon>Bacteria</taxon>
        <taxon>Bacillati</taxon>
        <taxon>Actinomycetota</taxon>
        <taxon>Actinomycetes</taxon>
        <taxon>Micrococcales</taxon>
        <taxon>Micrococcaceae</taxon>
        <taxon>Micrococcus</taxon>
    </lineage>
</organism>
<dbReference type="GO" id="GO:0000725">
    <property type="term" value="P:recombinational repair"/>
    <property type="evidence" value="ECO:0007669"/>
    <property type="project" value="TreeGrafter"/>
</dbReference>
<dbReference type="GO" id="GO:0043138">
    <property type="term" value="F:3'-5' DNA helicase activity"/>
    <property type="evidence" value="ECO:0007669"/>
    <property type="project" value="TreeGrafter"/>
</dbReference>
<keyword evidence="1 5" id="KW-0547">Nucleotide-binding</keyword>
<protein>
    <submittedName>
        <fullName evidence="7">DNA helicase IV</fullName>
    </submittedName>
</protein>
<keyword evidence="2 5" id="KW-0378">Hydrolase</keyword>
<accession>A0A7W7M3B5</accession>
<sequence length="768" mass="84807">MPEQVTTRQDELTLERGRVAVRYARLDALRREKEEQLARVRRTGLQGSVQNHSERDAFATLYEDRLAQLYAVDDRLVFGRLDLDPAHADPQGSPEDGQRYIGRIGLTDEERGRLLVDWRAAEAGAFYQATALQRQGVRRRRHLMLRGREVRDLEDEILDPQMLAAGEASGESQGALLAAVTARRTGHMRDIVATIQAEQDALIRGRLPGAVVIQGGPGTGKTAVALHRAAYLLYTHRERLAKSGVLIVGPSDGFMRYIERVLPSLGETGVVMRSLGGLFPGVQGQEESDPRVAEIKGRLDWAEIIANAVAQRQRLIPAPRKLVVDGTTLKLKPGKVRKARDKARATGKKHNKARATFVKILVRELAEQLKERLEKSAGSSVNRDYLLEDVRSARDVRIALNLCWMPMTPQRLVEDLLTKESTLRAAAPWLNDEQVRLLLREPGAAWTESDVPLLDEAAELLGPMPESGRGATSQTQHERNLENARATLENVHQTLADMGVDGVVDAQTLAAANEPTQTRHSTAEQAGQDRTWTYGHVVVDEAQELSPMQWRLLARRCPLKSFTIVGDIAQASTLGASRSWAESLDPVFADQWRQESLTVNYRTPARIMRWAAQVAREAGLQVRQPEAVREGEHEPRLVCRPGERLQDVVAQQLDDVRTIAPQGLAAVIVPPSLLADTVESLRARHGRLVDTTPGPGVDIVVATARQTKGLEFDTVVLVAPELIVAQSHGVVGDLYVSMTRCTQALRVVSTAAPDDLPAGLTWGPERRH</sequence>
<name>A0A7W7M3B5_9MICC</name>
<evidence type="ECO:0000256" key="5">
    <source>
        <dbReference type="PROSITE-ProRule" id="PRU00560"/>
    </source>
</evidence>
<dbReference type="RefSeq" id="WP_184241266.1">
    <property type="nucleotide sequence ID" value="NZ_JACHNA010000001.1"/>
</dbReference>
<dbReference type="GO" id="GO:0005829">
    <property type="term" value="C:cytosol"/>
    <property type="evidence" value="ECO:0007669"/>
    <property type="project" value="TreeGrafter"/>
</dbReference>
<dbReference type="GO" id="GO:0003677">
    <property type="term" value="F:DNA binding"/>
    <property type="evidence" value="ECO:0007669"/>
    <property type="project" value="InterPro"/>
</dbReference>
<evidence type="ECO:0000256" key="4">
    <source>
        <dbReference type="ARBA" id="ARBA00022840"/>
    </source>
</evidence>
<evidence type="ECO:0000256" key="3">
    <source>
        <dbReference type="ARBA" id="ARBA00022806"/>
    </source>
</evidence>
<dbReference type="Gene3D" id="3.40.50.300">
    <property type="entry name" value="P-loop containing nucleotide triphosphate hydrolases"/>
    <property type="match status" value="3"/>
</dbReference>
<dbReference type="InterPro" id="IPR000212">
    <property type="entry name" value="DNA_helicase_UvrD/REP"/>
</dbReference>
<keyword evidence="4 5" id="KW-0067">ATP-binding</keyword>